<reference evidence="1 2" key="1">
    <citation type="submission" date="2018-06" db="EMBL/GenBank/DDBJ databases">
        <authorList>
            <consortium name="Pathogen Informatics"/>
            <person name="Doyle S."/>
        </authorList>
    </citation>
    <scope>NUCLEOTIDE SEQUENCE [LARGE SCALE GENOMIC DNA]</scope>
    <source>
        <strain evidence="1 2">NCTC7807</strain>
    </source>
</reference>
<dbReference type="EMBL" id="UHID01000007">
    <property type="protein sequence ID" value="SUP60723.1"/>
    <property type="molecule type" value="Genomic_DNA"/>
</dbReference>
<accession>A0A380P683</accession>
<evidence type="ECO:0000313" key="1">
    <source>
        <dbReference type="EMBL" id="SUP60723.1"/>
    </source>
</evidence>
<proteinExistence type="predicted"/>
<dbReference type="Proteomes" id="UP000254150">
    <property type="component" value="Unassembled WGS sequence"/>
</dbReference>
<organism evidence="1 2">
    <name type="scientific">Streptomyces griseus</name>
    <dbReference type="NCBI Taxonomy" id="1911"/>
    <lineage>
        <taxon>Bacteria</taxon>
        <taxon>Bacillati</taxon>
        <taxon>Actinomycetota</taxon>
        <taxon>Actinomycetes</taxon>
        <taxon>Kitasatosporales</taxon>
        <taxon>Streptomycetaceae</taxon>
        <taxon>Streptomyces</taxon>
    </lineage>
</organism>
<evidence type="ECO:0000313" key="2">
    <source>
        <dbReference type="Proteomes" id="UP000254150"/>
    </source>
</evidence>
<name>A0A380P683_STRGR</name>
<dbReference type="AlphaFoldDB" id="A0A380P683"/>
<sequence length="51" mass="5333">MGALPRPDAVASFDRGLAPLADRVGDDRGWGATVRQALDAAKIPTPTRSKS</sequence>
<gene>
    <name evidence="1" type="ORF">NCTC7807_04794</name>
</gene>
<protein>
    <submittedName>
        <fullName evidence="1">Uncharacterized protein</fullName>
    </submittedName>
</protein>